<dbReference type="RefSeq" id="WP_188952849.1">
    <property type="nucleotide sequence ID" value="NZ_BMQW01000001.1"/>
</dbReference>
<gene>
    <name evidence="2" type="ORF">GCM10009410_04090</name>
</gene>
<evidence type="ECO:0000313" key="3">
    <source>
        <dbReference type="Proteomes" id="UP000654004"/>
    </source>
</evidence>
<feature type="domain" description="Alginate export" evidence="1">
    <location>
        <begin position="70"/>
        <end position="369"/>
    </location>
</feature>
<dbReference type="Pfam" id="PF13372">
    <property type="entry name" value="Alginate_exp"/>
    <property type="match status" value="1"/>
</dbReference>
<dbReference type="Gene3D" id="2.40.160.100">
    <property type="match status" value="1"/>
</dbReference>
<reference evidence="3" key="1">
    <citation type="journal article" date="2019" name="Int. J. Syst. Evol. Microbiol.">
        <title>The Global Catalogue of Microorganisms (GCM) 10K type strain sequencing project: providing services to taxonomists for standard genome sequencing and annotation.</title>
        <authorList>
            <consortium name="The Broad Institute Genomics Platform"/>
            <consortium name="The Broad Institute Genome Sequencing Center for Infectious Disease"/>
            <person name="Wu L."/>
            <person name="Ma J."/>
        </authorList>
    </citation>
    <scope>NUCLEOTIDE SEQUENCE [LARGE SCALE GENOMIC DNA]</scope>
    <source>
        <strain evidence="3">JCM 32305</strain>
    </source>
</reference>
<name>A0ABQ2QEE0_9GAMM</name>
<dbReference type="InterPro" id="IPR053728">
    <property type="entry name" value="Alginate_Permeability_Chnl"/>
</dbReference>
<evidence type="ECO:0000313" key="2">
    <source>
        <dbReference type="EMBL" id="GGP75196.1"/>
    </source>
</evidence>
<sequence>MFPPINRCFLFGLISITSTTANSIELEGRLRHQDIYQQELGDTDHHALLNRLLLREQWQLEDSTSLLAEGITAYDSSYNNEPSSVERNSADIHRLILSRDFDNTHIMLGRQVWSVDEQRQLGKREGTNVRRRFDGMQLEHQFDETNKLSLFHGYSVNDKAHTFDDNTNSNLAISGVILQQQQLMLHAMRYRDTRDDNNETRYALEGKYRYIQDRNETFFHIIHQLGNNQGKRISAWFCQLKLSHTFADFIFTGTTSYASSDDAGQDALELKAFQPLFAKAPYYSEAGIFSTTNIKHVGIDLQYQWSPKLTLHSSLKRLYRVNKQGNIYSPGHSLMIAADPTRGSRLADTLDFSIQYSLSQNVSIELVSSYVSPNSQFNLNATTFFESMLHYHY</sequence>
<organism evidence="2 3">
    <name type="scientific">Shewanella ulleungensis</name>
    <dbReference type="NCBI Taxonomy" id="2282699"/>
    <lineage>
        <taxon>Bacteria</taxon>
        <taxon>Pseudomonadati</taxon>
        <taxon>Pseudomonadota</taxon>
        <taxon>Gammaproteobacteria</taxon>
        <taxon>Alteromonadales</taxon>
        <taxon>Shewanellaceae</taxon>
        <taxon>Shewanella</taxon>
    </lineage>
</organism>
<dbReference type="InterPro" id="IPR025388">
    <property type="entry name" value="Alginate_export_dom"/>
</dbReference>
<dbReference type="EMBL" id="BMQW01000001">
    <property type="protein sequence ID" value="GGP75196.1"/>
    <property type="molecule type" value="Genomic_DNA"/>
</dbReference>
<protein>
    <recommendedName>
        <fullName evidence="1">Alginate export domain-containing protein</fullName>
    </recommendedName>
</protein>
<evidence type="ECO:0000259" key="1">
    <source>
        <dbReference type="Pfam" id="PF13372"/>
    </source>
</evidence>
<proteinExistence type="predicted"/>
<dbReference type="Proteomes" id="UP000654004">
    <property type="component" value="Unassembled WGS sequence"/>
</dbReference>
<comment type="caution">
    <text evidence="2">The sequence shown here is derived from an EMBL/GenBank/DDBJ whole genome shotgun (WGS) entry which is preliminary data.</text>
</comment>
<keyword evidence="3" id="KW-1185">Reference proteome</keyword>
<accession>A0ABQ2QEE0</accession>